<reference evidence="3" key="1">
    <citation type="submission" date="2021-01" db="EMBL/GenBank/DDBJ databases">
        <authorList>
            <person name="Corre E."/>
            <person name="Pelletier E."/>
            <person name="Niang G."/>
            <person name="Scheremetjew M."/>
            <person name="Finn R."/>
            <person name="Kale V."/>
            <person name="Holt S."/>
            <person name="Cochrane G."/>
            <person name="Meng A."/>
            <person name="Brown T."/>
            <person name="Cohen L."/>
        </authorList>
    </citation>
    <scope>NUCLEOTIDE SEQUENCE</scope>
    <source>
        <strain evidence="3">CCMP720</strain>
    </source>
</reference>
<dbReference type="InterPro" id="IPR044992">
    <property type="entry name" value="ChyE-like"/>
</dbReference>
<dbReference type="PANTHER" id="PTHR42695">
    <property type="entry name" value="GLUTAMINE AMIDOTRANSFERASE YLR126C-RELATED"/>
    <property type="match status" value="1"/>
</dbReference>
<evidence type="ECO:0000313" key="3">
    <source>
        <dbReference type="EMBL" id="CAD8215909.1"/>
    </source>
</evidence>
<proteinExistence type="inferred from homology"/>
<sequence length="277" mass="30220">MHTPPCGPAPGGSAPARLDIAVLNCPGSGTEKYHVAFERWINSVTDQVKVSWTVFEADQRQLPPTNANFYGYIISGSKHGVYEDIPWIQELCTWVCQAHSRRCKLLGICFGHQVVAKALGGEVQPNPAGFVIGRYPTSISMQAREYFQSLGSWEDLQESGQTASQLTMNFVHGDYVVQVPSSLRCMGGTPLSPHNGLFNGSNILTFQGHPEFSAENVSACLGSLLARGVLPPRLPVGTHLAQVKESLEGRVDSKWIGSTVLRFFQDIDHEEPVPGET</sequence>
<evidence type="ECO:0000256" key="1">
    <source>
        <dbReference type="ARBA" id="ARBA00011083"/>
    </source>
</evidence>
<dbReference type="EMBL" id="HBDV01000267">
    <property type="protein sequence ID" value="CAD8215909.1"/>
    <property type="molecule type" value="Transcribed_RNA"/>
</dbReference>
<comment type="similarity">
    <text evidence="1">Belongs to the peptidase C26 family.</text>
</comment>
<dbReference type="AlphaFoldDB" id="A0A7R9XMZ1"/>
<dbReference type="InterPro" id="IPR029062">
    <property type="entry name" value="Class_I_gatase-like"/>
</dbReference>
<dbReference type="GO" id="GO:0005829">
    <property type="term" value="C:cytosol"/>
    <property type="evidence" value="ECO:0007669"/>
    <property type="project" value="TreeGrafter"/>
</dbReference>
<dbReference type="PANTHER" id="PTHR42695:SF5">
    <property type="entry name" value="GLUTAMINE AMIDOTRANSFERASE YLR126C-RELATED"/>
    <property type="match status" value="1"/>
</dbReference>
<feature type="domain" description="Glutamine amidotransferase" evidence="2">
    <location>
        <begin position="37"/>
        <end position="214"/>
    </location>
</feature>
<protein>
    <recommendedName>
        <fullName evidence="2">Glutamine amidotransferase domain-containing protein</fullName>
    </recommendedName>
</protein>
<gene>
    <name evidence="3" type="ORF">PAMY1081_LOCUS183</name>
</gene>
<dbReference type="Gene3D" id="3.40.50.880">
    <property type="match status" value="1"/>
</dbReference>
<organism evidence="3">
    <name type="scientific">Polyblepharides amylifera</name>
    <dbReference type="NCBI Taxonomy" id="1486889"/>
    <lineage>
        <taxon>Eukaryota</taxon>
        <taxon>Viridiplantae</taxon>
        <taxon>Chlorophyta</taxon>
        <taxon>Pyramimonadophyceae</taxon>
        <taxon>Pyramimonadales</taxon>
        <taxon>Polyblepharidaceae</taxon>
        <taxon>Polyblepharides</taxon>
    </lineage>
</organism>
<dbReference type="SUPFAM" id="SSF52317">
    <property type="entry name" value="Class I glutamine amidotransferase-like"/>
    <property type="match status" value="1"/>
</dbReference>
<dbReference type="Pfam" id="PF00117">
    <property type="entry name" value="GATase"/>
    <property type="match status" value="1"/>
</dbReference>
<accession>A0A7R9XMZ1</accession>
<dbReference type="InterPro" id="IPR017926">
    <property type="entry name" value="GATASE"/>
</dbReference>
<dbReference type="CDD" id="cd01741">
    <property type="entry name" value="GATase1_1"/>
    <property type="match status" value="1"/>
</dbReference>
<name>A0A7R9XMZ1_9CHLO</name>
<evidence type="ECO:0000259" key="2">
    <source>
        <dbReference type="Pfam" id="PF00117"/>
    </source>
</evidence>